<keyword evidence="12" id="KW-1185">Reference proteome</keyword>
<keyword evidence="7" id="KW-0496">Mitochondrion</keyword>
<gene>
    <name evidence="11" type="ORF">PACLA_8A089605</name>
</gene>
<protein>
    <recommendedName>
        <fullName evidence="3">NADH dehydrogenase [ubiquinone] 1 alpha subcomplex subunit 11</fullName>
    </recommendedName>
    <alternativeName>
        <fullName evidence="9">Complex I-B14.7</fullName>
    </alternativeName>
    <alternativeName>
        <fullName evidence="10">NADH-ubiquinone oxidoreductase subunit B14.7</fullName>
    </alternativeName>
</protein>
<comment type="subcellular location">
    <subcellularLocation>
        <location evidence="1">Mitochondrion inner membrane</location>
        <topology evidence="1">Multi-pass membrane protein</topology>
        <orientation evidence="1">Matrix side</orientation>
    </subcellularLocation>
</comment>
<evidence type="ECO:0000256" key="4">
    <source>
        <dbReference type="ARBA" id="ARBA00022692"/>
    </source>
</evidence>
<dbReference type="EMBL" id="CACRXK020010626">
    <property type="protein sequence ID" value="CAB4019788.1"/>
    <property type="molecule type" value="Genomic_DNA"/>
</dbReference>
<dbReference type="InterPro" id="IPR039205">
    <property type="entry name" value="NDUFA11"/>
</dbReference>
<feature type="non-terminal residue" evidence="11">
    <location>
        <position position="76"/>
    </location>
</feature>
<dbReference type="Proteomes" id="UP001152795">
    <property type="component" value="Unassembled WGS sequence"/>
</dbReference>
<keyword evidence="8" id="KW-0472">Membrane</keyword>
<dbReference type="OrthoDB" id="1913277at2759"/>
<evidence type="ECO:0000313" key="12">
    <source>
        <dbReference type="Proteomes" id="UP001152795"/>
    </source>
</evidence>
<keyword evidence="4" id="KW-0812">Transmembrane</keyword>
<comment type="caution">
    <text evidence="11">The sequence shown here is derived from an EMBL/GenBank/DDBJ whole genome shotgun (WGS) entry which is preliminary data.</text>
</comment>
<dbReference type="PANTHER" id="PTHR21382">
    <property type="entry name" value="NADH-UBIQUINONE OXIDOREDUCTASE SUBUNIT"/>
    <property type="match status" value="1"/>
</dbReference>
<evidence type="ECO:0000256" key="1">
    <source>
        <dbReference type="ARBA" id="ARBA00004292"/>
    </source>
</evidence>
<evidence type="ECO:0000256" key="8">
    <source>
        <dbReference type="ARBA" id="ARBA00023136"/>
    </source>
</evidence>
<accession>A0A7D9F0K7</accession>
<dbReference type="GO" id="GO:0005743">
    <property type="term" value="C:mitochondrial inner membrane"/>
    <property type="evidence" value="ECO:0007669"/>
    <property type="project" value="UniProtKB-SubCell"/>
</dbReference>
<comment type="similarity">
    <text evidence="2">Belongs to the complex I NDUFA11 subunit family.</text>
</comment>
<evidence type="ECO:0000256" key="2">
    <source>
        <dbReference type="ARBA" id="ARBA00008699"/>
    </source>
</evidence>
<dbReference type="Pfam" id="PF02466">
    <property type="entry name" value="Tim17"/>
    <property type="match status" value="1"/>
</dbReference>
<evidence type="ECO:0000256" key="3">
    <source>
        <dbReference type="ARBA" id="ARBA00018191"/>
    </source>
</evidence>
<dbReference type="GO" id="GO:0045271">
    <property type="term" value="C:respiratory chain complex I"/>
    <property type="evidence" value="ECO:0007669"/>
    <property type="project" value="InterPro"/>
</dbReference>
<evidence type="ECO:0000256" key="5">
    <source>
        <dbReference type="ARBA" id="ARBA00022792"/>
    </source>
</evidence>
<proteinExistence type="inferred from homology"/>
<evidence type="ECO:0000256" key="9">
    <source>
        <dbReference type="ARBA" id="ARBA00030608"/>
    </source>
</evidence>
<evidence type="ECO:0000256" key="7">
    <source>
        <dbReference type="ARBA" id="ARBA00023128"/>
    </source>
</evidence>
<evidence type="ECO:0000256" key="6">
    <source>
        <dbReference type="ARBA" id="ARBA00022989"/>
    </source>
</evidence>
<keyword evidence="6" id="KW-1133">Transmembrane helix</keyword>
<dbReference type="GO" id="GO:0006120">
    <property type="term" value="P:mitochondrial electron transport, NADH to ubiquinone"/>
    <property type="evidence" value="ECO:0007669"/>
    <property type="project" value="InterPro"/>
</dbReference>
<evidence type="ECO:0000256" key="10">
    <source>
        <dbReference type="ARBA" id="ARBA00031497"/>
    </source>
</evidence>
<dbReference type="AlphaFoldDB" id="A0A7D9F0K7"/>
<evidence type="ECO:0000313" key="11">
    <source>
        <dbReference type="EMBL" id="CAB4019788.1"/>
    </source>
</evidence>
<reference evidence="11" key="1">
    <citation type="submission" date="2020-04" db="EMBL/GenBank/DDBJ databases">
        <authorList>
            <person name="Alioto T."/>
            <person name="Alioto T."/>
            <person name="Gomez Garrido J."/>
        </authorList>
    </citation>
    <scope>NUCLEOTIDE SEQUENCE</scope>
    <source>
        <strain evidence="11">A484AB</strain>
    </source>
</reference>
<organism evidence="11 12">
    <name type="scientific">Paramuricea clavata</name>
    <name type="common">Red gorgonian</name>
    <name type="synonym">Violescent sea-whip</name>
    <dbReference type="NCBI Taxonomy" id="317549"/>
    <lineage>
        <taxon>Eukaryota</taxon>
        <taxon>Metazoa</taxon>
        <taxon>Cnidaria</taxon>
        <taxon>Anthozoa</taxon>
        <taxon>Octocorallia</taxon>
        <taxon>Malacalcyonacea</taxon>
        <taxon>Plexauridae</taxon>
        <taxon>Paramuricea</taxon>
    </lineage>
</organism>
<keyword evidence="5" id="KW-0999">Mitochondrion inner membrane</keyword>
<name>A0A7D9F0K7_PARCT</name>
<dbReference type="PANTHER" id="PTHR21382:SF1">
    <property type="entry name" value="NADH DEHYDROGENASE [UBIQUINONE] 1 ALPHA SUBCOMPLEX SUBUNIT 11"/>
    <property type="match status" value="1"/>
</dbReference>
<sequence length="76" mass="7727">ALYGSIAAAFMTPAPHPKPNIIQALGLVGRYTLLIGSAGALFAGSTCALASIRDKDDYKNWAFGGALAGSIFGIQG</sequence>